<reference evidence="2" key="1">
    <citation type="journal article" date="2021" name="Proc. Natl. Acad. Sci. U.S.A.">
        <title>A Catalog of Tens of Thousands of Viruses from Human Metagenomes Reveals Hidden Associations with Chronic Diseases.</title>
        <authorList>
            <person name="Tisza M.J."/>
            <person name="Buck C.B."/>
        </authorList>
    </citation>
    <scope>NUCLEOTIDE SEQUENCE</scope>
    <source>
        <strain evidence="2">CtAjZ17</strain>
    </source>
</reference>
<sequence length="48" mass="5673">MITSLSVSLRHIIVSLNNFVNMFLCLNSTFVLTFFCYGDILWTKTRRR</sequence>
<protein>
    <submittedName>
        <fullName evidence="2">Uncharacterized protein</fullName>
    </submittedName>
</protein>
<dbReference type="EMBL" id="BK032639">
    <property type="protein sequence ID" value="DAF52595.1"/>
    <property type="molecule type" value="Genomic_DNA"/>
</dbReference>
<accession>A0A8S5SP58</accession>
<keyword evidence="1" id="KW-1133">Transmembrane helix</keyword>
<evidence type="ECO:0000256" key="1">
    <source>
        <dbReference type="SAM" id="Phobius"/>
    </source>
</evidence>
<keyword evidence="1" id="KW-0472">Membrane</keyword>
<name>A0A8S5SP58_9CAUD</name>
<keyword evidence="1" id="KW-0812">Transmembrane</keyword>
<feature type="transmembrane region" description="Helical" evidence="1">
    <location>
        <begin position="20"/>
        <end position="42"/>
    </location>
</feature>
<proteinExistence type="predicted"/>
<organism evidence="2">
    <name type="scientific">Siphoviridae sp. ctAjZ17</name>
    <dbReference type="NCBI Taxonomy" id="2827797"/>
    <lineage>
        <taxon>Viruses</taxon>
        <taxon>Duplodnaviria</taxon>
        <taxon>Heunggongvirae</taxon>
        <taxon>Uroviricota</taxon>
        <taxon>Caudoviricetes</taxon>
    </lineage>
</organism>
<evidence type="ECO:0000313" key="2">
    <source>
        <dbReference type="EMBL" id="DAF52595.1"/>
    </source>
</evidence>